<comment type="similarity">
    <text evidence="3">Belongs to the peptidase C12 family. BAP1 subfamily.</text>
</comment>
<comment type="caution">
    <text evidence="14">The sequence shown here is derived from an EMBL/GenBank/DDBJ whole genome shotgun (WGS) entry which is preliminary data.</text>
</comment>
<evidence type="ECO:0000256" key="2">
    <source>
        <dbReference type="ARBA" id="ARBA00004123"/>
    </source>
</evidence>
<reference evidence="14 15" key="1">
    <citation type="journal article" date="2018" name="Sci. Rep.">
        <title>Comparative analysis of the Pocillopora damicornis genome highlights role of immune system in coral evolution.</title>
        <authorList>
            <person name="Cunning R."/>
            <person name="Bay R.A."/>
            <person name="Gillette P."/>
            <person name="Baker A.C."/>
            <person name="Traylor-Knowles N."/>
        </authorList>
    </citation>
    <scope>NUCLEOTIDE SEQUENCE [LARGE SCALE GENOMIC DNA]</scope>
    <source>
        <strain evidence="14">RSMAS</strain>
        <tissue evidence="14">Whole animal</tissue>
    </source>
</reference>
<dbReference type="EC" id="3.4.19.12" evidence="11"/>
<organism evidence="14 15">
    <name type="scientific">Pocillopora damicornis</name>
    <name type="common">Cauliflower coral</name>
    <name type="synonym">Millepora damicornis</name>
    <dbReference type="NCBI Taxonomy" id="46731"/>
    <lineage>
        <taxon>Eukaryota</taxon>
        <taxon>Metazoa</taxon>
        <taxon>Cnidaria</taxon>
        <taxon>Anthozoa</taxon>
        <taxon>Hexacorallia</taxon>
        <taxon>Scleractinia</taxon>
        <taxon>Astrocoeniina</taxon>
        <taxon>Pocilloporidae</taxon>
        <taxon>Pocillopora</taxon>
    </lineage>
</organism>
<dbReference type="AlphaFoldDB" id="A0A3M6UZI0"/>
<feature type="region of interest" description="Disordered" evidence="12">
    <location>
        <begin position="261"/>
        <end position="285"/>
    </location>
</feature>
<evidence type="ECO:0000313" key="15">
    <source>
        <dbReference type="Proteomes" id="UP000275408"/>
    </source>
</evidence>
<accession>A0A3M6UZI0</accession>
<feature type="compositionally biased region" description="Polar residues" evidence="12">
    <location>
        <begin position="300"/>
        <end position="323"/>
    </location>
</feature>
<dbReference type="PANTHER" id="PTHR10589:SF28">
    <property type="entry name" value="UBIQUITIN CARBOXYL-TERMINAL HYDROLASE BAP1"/>
    <property type="match status" value="1"/>
</dbReference>
<evidence type="ECO:0000256" key="6">
    <source>
        <dbReference type="ARBA" id="ARBA00022801"/>
    </source>
</evidence>
<feature type="site" description="Transition state stabilizer" evidence="10">
    <location>
        <position position="76"/>
    </location>
</feature>
<dbReference type="SUPFAM" id="SSF54001">
    <property type="entry name" value="Cysteine proteinases"/>
    <property type="match status" value="1"/>
</dbReference>
<evidence type="ECO:0000313" key="14">
    <source>
        <dbReference type="EMBL" id="RMX58718.1"/>
    </source>
</evidence>
<evidence type="ECO:0000256" key="12">
    <source>
        <dbReference type="SAM" id="MobiDB-lite"/>
    </source>
</evidence>
<feature type="compositionally biased region" description="Basic and acidic residues" evidence="12">
    <location>
        <begin position="324"/>
        <end position="335"/>
    </location>
</feature>
<dbReference type="STRING" id="46731.A0A3M6UZI0"/>
<name>A0A3M6UZI0_POCDA</name>
<sequence>MAVNSGWLELESDPGVKGAQVEEIYDLSKPFRGPVYGFIFLFKWIEERRSRRKIQPLEEMFVEDEETIRDIFFAQQVIPNSCATHSLLSVLLNCTHIHLGETLSRLKEFSNKFDPENKGYVIGNLPELAMAHNKFARPEPKLLPEKTNAVSTGRAMEAFHFVSYVPIKGRLFELDGLKPYPIDHGPWGENEEWTEKFRRVITERLGIATGGEPYHDIRYNLMAVVADGMTICEEKLKTLSIERESILESLKKFDPITTKDSAPLIANESGSTANNTTQDNSQPTTAAVVTVTPTVAMTTSGGITTNVTMETSSNNASNGSETSKLQEADKGKSETRTGVSEQAEEKKGNRFSATNDSATPDDTSEKQVDKNPVISPELEPPASPTGSTHSDSGASQTGETTETAPSEDQADYVETFSFSDSETVASSHDDRAGAEDSAISQGASKSINQDGVHSYGFSIPLSELAKISEESQALVTQLHHVERQIQACENSLREEKEKRRKYYLSQWATKTKKSMRRSHSMIKVNQLKWLHVQGNVSGQFAIACSLHLTG</sequence>
<feature type="active site" description="Nucleophile" evidence="10">
    <location>
        <position position="82"/>
    </location>
</feature>
<evidence type="ECO:0000256" key="1">
    <source>
        <dbReference type="ARBA" id="ARBA00000707"/>
    </source>
</evidence>
<dbReference type="GO" id="GO:0016579">
    <property type="term" value="P:protein deubiquitination"/>
    <property type="evidence" value="ECO:0007669"/>
    <property type="project" value="TreeGrafter"/>
</dbReference>
<proteinExistence type="inferred from homology"/>
<dbReference type="InterPro" id="IPR001578">
    <property type="entry name" value="Peptidase_C12_UCH"/>
</dbReference>
<dbReference type="PROSITE" id="PS52048">
    <property type="entry name" value="UCH_DOMAIN"/>
    <property type="match status" value="1"/>
</dbReference>
<dbReference type="GO" id="GO:0006325">
    <property type="term" value="P:chromatin organization"/>
    <property type="evidence" value="ECO:0007669"/>
    <property type="project" value="UniProtKB-KW"/>
</dbReference>
<evidence type="ECO:0000256" key="7">
    <source>
        <dbReference type="ARBA" id="ARBA00022807"/>
    </source>
</evidence>
<feature type="compositionally biased region" description="Polar residues" evidence="12">
    <location>
        <begin position="384"/>
        <end position="406"/>
    </location>
</feature>
<gene>
    <name evidence="14" type="ORF">pdam_00009518</name>
</gene>
<dbReference type="GO" id="GO:0006511">
    <property type="term" value="P:ubiquitin-dependent protein catabolic process"/>
    <property type="evidence" value="ECO:0007669"/>
    <property type="project" value="UniProtKB-UniRule"/>
</dbReference>
<feature type="active site" description="Proton donor" evidence="10">
    <location>
        <position position="160"/>
    </location>
</feature>
<feature type="region of interest" description="Disordered" evidence="12">
    <location>
        <begin position="421"/>
        <end position="450"/>
    </location>
</feature>
<feature type="compositionally biased region" description="Polar residues" evidence="12">
    <location>
        <begin position="351"/>
        <end position="361"/>
    </location>
</feature>
<dbReference type="OrthoDB" id="1924260at2759"/>
<feature type="domain" description="UCH catalytic" evidence="13">
    <location>
        <begin position="1"/>
        <end position="226"/>
    </location>
</feature>
<dbReference type="GO" id="GO:0005634">
    <property type="term" value="C:nucleus"/>
    <property type="evidence" value="ECO:0007669"/>
    <property type="project" value="UniProtKB-SubCell"/>
</dbReference>
<evidence type="ECO:0000256" key="9">
    <source>
        <dbReference type="ARBA" id="ARBA00023242"/>
    </source>
</evidence>
<dbReference type="PRINTS" id="PR00707">
    <property type="entry name" value="UBCTHYDRLASE"/>
</dbReference>
<evidence type="ECO:0000256" key="10">
    <source>
        <dbReference type="PROSITE-ProRule" id="PRU01393"/>
    </source>
</evidence>
<evidence type="ECO:0000259" key="13">
    <source>
        <dbReference type="PROSITE" id="PS52048"/>
    </source>
</evidence>
<protein>
    <recommendedName>
        <fullName evidence="11">Ubiquitin carboxyl-terminal hydrolase</fullName>
        <ecNumber evidence="11">3.4.19.12</ecNumber>
    </recommendedName>
</protein>
<dbReference type="Pfam" id="PF01088">
    <property type="entry name" value="Peptidase_C12"/>
    <property type="match status" value="1"/>
</dbReference>
<keyword evidence="7 10" id="KW-0788">Thiol protease</keyword>
<comment type="subcellular location">
    <subcellularLocation>
        <location evidence="2">Nucleus</location>
    </subcellularLocation>
</comment>
<feature type="compositionally biased region" description="Polar residues" evidence="12">
    <location>
        <begin position="438"/>
        <end position="450"/>
    </location>
</feature>
<dbReference type="FunFam" id="3.40.532.10:FF:000002">
    <property type="entry name" value="Ubiquitin carboxyl-terminal hydrolase"/>
    <property type="match status" value="1"/>
</dbReference>
<dbReference type="InterPro" id="IPR038765">
    <property type="entry name" value="Papain-like_cys_pep_sf"/>
</dbReference>
<dbReference type="PANTHER" id="PTHR10589">
    <property type="entry name" value="UBIQUITIN CARBOXYL-TERMINAL HYDROLASE"/>
    <property type="match status" value="1"/>
</dbReference>
<feature type="region of interest" description="Disordered" evidence="12">
    <location>
        <begin position="299"/>
        <end position="408"/>
    </location>
</feature>
<keyword evidence="9" id="KW-0539">Nucleus</keyword>
<evidence type="ECO:0000256" key="3">
    <source>
        <dbReference type="ARBA" id="ARBA00007182"/>
    </source>
</evidence>
<keyword evidence="6 10" id="KW-0378">Hydrolase</keyword>
<keyword evidence="4 10" id="KW-0645">Protease</keyword>
<comment type="catalytic activity">
    <reaction evidence="1 10 11">
        <text>Thiol-dependent hydrolysis of ester, thioester, amide, peptide and isopeptide bonds formed by the C-terminal Gly of ubiquitin (a 76-residue protein attached to proteins as an intracellular targeting signal).</text>
        <dbReference type="EC" id="3.4.19.12"/>
    </reaction>
</comment>
<evidence type="ECO:0000256" key="11">
    <source>
        <dbReference type="RuleBase" id="RU361215"/>
    </source>
</evidence>
<dbReference type="GO" id="GO:0004843">
    <property type="term" value="F:cysteine-type deubiquitinase activity"/>
    <property type="evidence" value="ECO:0007669"/>
    <property type="project" value="UniProtKB-UniRule"/>
</dbReference>
<dbReference type="InterPro" id="IPR036959">
    <property type="entry name" value="Peptidase_C12_UCH_sf"/>
</dbReference>
<evidence type="ECO:0000256" key="5">
    <source>
        <dbReference type="ARBA" id="ARBA00022786"/>
    </source>
</evidence>
<feature type="site" description="Important for enzyme activity" evidence="10">
    <location>
        <position position="175"/>
    </location>
</feature>
<keyword evidence="15" id="KW-1185">Reference proteome</keyword>
<feature type="compositionally biased region" description="Polar residues" evidence="12">
    <location>
        <begin position="268"/>
        <end position="282"/>
    </location>
</feature>
<evidence type="ECO:0000256" key="4">
    <source>
        <dbReference type="ARBA" id="ARBA00022670"/>
    </source>
</evidence>
<dbReference type="Proteomes" id="UP000275408">
    <property type="component" value="Unassembled WGS sequence"/>
</dbReference>
<dbReference type="EMBL" id="RCHS01000461">
    <property type="protein sequence ID" value="RMX58718.1"/>
    <property type="molecule type" value="Genomic_DNA"/>
</dbReference>
<keyword evidence="8" id="KW-0156">Chromatin regulator</keyword>
<dbReference type="GO" id="GO:0005737">
    <property type="term" value="C:cytoplasm"/>
    <property type="evidence" value="ECO:0007669"/>
    <property type="project" value="TreeGrafter"/>
</dbReference>
<evidence type="ECO:0000256" key="8">
    <source>
        <dbReference type="ARBA" id="ARBA00022853"/>
    </source>
</evidence>
<dbReference type="Gene3D" id="3.40.532.10">
    <property type="entry name" value="Peptidase C12, ubiquitin carboxyl-terminal hydrolase"/>
    <property type="match status" value="1"/>
</dbReference>
<dbReference type="CDD" id="cd09617">
    <property type="entry name" value="Peptidase_C12_UCH37_BAP1"/>
    <property type="match status" value="1"/>
</dbReference>
<keyword evidence="5 10" id="KW-0833">Ubl conjugation pathway</keyword>